<dbReference type="Pfam" id="PF00990">
    <property type="entry name" value="GGDEF"/>
    <property type="match status" value="1"/>
</dbReference>
<dbReference type="EMBL" id="LAXD01000001">
    <property type="protein sequence ID" value="KWX02418.1"/>
    <property type="molecule type" value="Genomic_DNA"/>
</dbReference>
<dbReference type="InterPro" id="IPR043128">
    <property type="entry name" value="Rev_trsase/Diguanyl_cyclase"/>
</dbReference>
<dbReference type="SMART" id="SM00267">
    <property type="entry name" value="GGDEF"/>
    <property type="match status" value="1"/>
</dbReference>
<dbReference type="SUPFAM" id="SSF55073">
    <property type="entry name" value="Nucleotide cyclase"/>
    <property type="match status" value="1"/>
</dbReference>
<proteinExistence type="predicted"/>
<dbReference type="PATRIC" id="fig|1469144.10.peg.3713"/>
<dbReference type="GO" id="GO:0005886">
    <property type="term" value="C:plasma membrane"/>
    <property type="evidence" value="ECO:0007669"/>
    <property type="project" value="TreeGrafter"/>
</dbReference>
<accession>A0A132MWY9</accession>
<dbReference type="InterPro" id="IPR000160">
    <property type="entry name" value="GGDEF_dom"/>
</dbReference>
<dbReference type="PANTHER" id="PTHR45138">
    <property type="entry name" value="REGULATORY COMPONENTS OF SENSORY TRANSDUCTION SYSTEM"/>
    <property type="match status" value="1"/>
</dbReference>
<dbReference type="Pfam" id="PF01590">
    <property type="entry name" value="GAF"/>
    <property type="match status" value="1"/>
</dbReference>
<dbReference type="SUPFAM" id="SSF55781">
    <property type="entry name" value="GAF domain-like"/>
    <property type="match status" value="1"/>
</dbReference>
<dbReference type="SMART" id="SM00065">
    <property type="entry name" value="GAF"/>
    <property type="match status" value="1"/>
</dbReference>
<keyword evidence="3" id="KW-1185">Reference proteome</keyword>
<feature type="domain" description="GGDEF" evidence="1">
    <location>
        <begin position="219"/>
        <end position="350"/>
    </location>
</feature>
<evidence type="ECO:0000313" key="3">
    <source>
        <dbReference type="Proteomes" id="UP000070188"/>
    </source>
</evidence>
<dbReference type="AlphaFoldDB" id="A0A132MWY9"/>
<dbReference type="GO" id="GO:1902201">
    <property type="term" value="P:negative regulation of bacterial-type flagellum-dependent cell motility"/>
    <property type="evidence" value="ECO:0007669"/>
    <property type="project" value="TreeGrafter"/>
</dbReference>
<dbReference type="Gene3D" id="3.30.70.270">
    <property type="match status" value="1"/>
</dbReference>
<dbReference type="GO" id="GO:0043709">
    <property type="term" value="P:cell adhesion involved in single-species biofilm formation"/>
    <property type="evidence" value="ECO:0007669"/>
    <property type="project" value="TreeGrafter"/>
</dbReference>
<gene>
    <name evidence="2" type="ORF">LI90_3461</name>
</gene>
<evidence type="ECO:0000313" key="2">
    <source>
        <dbReference type="EMBL" id="KWX02418.1"/>
    </source>
</evidence>
<dbReference type="CDD" id="cd01949">
    <property type="entry name" value="GGDEF"/>
    <property type="match status" value="1"/>
</dbReference>
<dbReference type="InterPro" id="IPR029787">
    <property type="entry name" value="Nucleotide_cyclase"/>
</dbReference>
<dbReference type="Gene3D" id="3.30.450.40">
    <property type="match status" value="1"/>
</dbReference>
<sequence length="548" mass="57461">MRGGAVVRDRLRAVADLAQTLATVRGVESVIEQAASQLRRALDAASVSLVVGERDGVPLRAAAGDDLAKYDNVVDSNSAHDSWRPAAFHAEAGTPSRAPYCDLPQPARPLDDLGTSPAGCDPQIRRERRNLIVVPIVVGGHTVGQFQATRRPDQAAFDAEDLVFAHALAAQVAAAVAHAEQVERLERLAFQDPLTGLANRRAIDERLALAIAGHRRHGGVVSLIVCDVNGLKQLNDEQGHEAGDRLLMDFARLLAEASAELPGSLAARLGGDEFCVLVEEHDADDAVRLAEEVCRRALALPGGQGVACGVASTGDPVGPVTTAQRLFRLADAAQYRAKRAGATMPVVAGRGAAPDVTVRLVEEEPSRYRSGDRRRFRGAAHVDPGQLLMSVLRELEGAEDPGTRLERVAQVTARSLGAQAWRLSYVPSDGQLLHLVGYGTSTAAADAGQLPASLEQRAANLDDYPARAAAVRGGSYTAELGAADNDPTEEAVLVRGGHHGVLAAGVTEPDGGGWLVEVFTGQESAPVHGLGPVLHALLAVAVAGPDHA</sequence>
<dbReference type="InterPro" id="IPR029016">
    <property type="entry name" value="GAF-like_dom_sf"/>
</dbReference>
<dbReference type="Proteomes" id="UP000070188">
    <property type="component" value="Unassembled WGS sequence"/>
</dbReference>
<dbReference type="PROSITE" id="PS50887">
    <property type="entry name" value="GGDEF"/>
    <property type="match status" value="1"/>
</dbReference>
<organism evidence="2 3">
    <name type="scientific">Carbonactinospora thermoautotrophica</name>
    <dbReference type="NCBI Taxonomy" id="1469144"/>
    <lineage>
        <taxon>Bacteria</taxon>
        <taxon>Bacillati</taxon>
        <taxon>Actinomycetota</taxon>
        <taxon>Actinomycetes</taxon>
        <taxon>Kitasatosporales</taxon>
        <taxon>Carbonactinosporaceae</taxon>
        <taxon>Carbonactinospora</taxon>
    </lineage>
</organism>
<dbReference type="InterPro" id="IPR050469">
    <property type="entry name" value="Diguanylate_Cyclase"/>
</dbReference>
<dbReference type="PANTHER" id="PTHR45138:SF24">
    <property type="entry name" value="DIGUANYLATE CYCLASE DGCC-RELATED"/>
    <property type="match status" value="1"/>
</dbReference>
<dbReference type="InterPro" id="IPR003018">
    <property type="entry name" value="GAF"/>
</dbReference>
<protein>
    <recommendedName>
        <fullName evidence="1">GGDEF domain-containing protein</fullName>
    </recommendedName>
</protein>
<evidence type="ECO:0000259" key="1">
    <source>
        <dbReference type="PROSITE" id="PS50887"/>
    </source>
</evidence>
<comment type="caution">
    <text evidence="2">The sequence shown here is derived from an EMBL/GenBank/DDBJ whole genome shotgun (WGS) entry which is preliminary data.</text>
</comment>
<reference evidence="3" key="1">
    <citation type="submission" date="2015-04" db="EMBL/GenBank/DDBJ databases">
        <title>Physiological reanalysis, assessment of diazotrophy, and genome sequences of multiple isolates of Streptomyces thermoautotrophicus.</title>
        <authorList>
            <person name="MacKellar D.C."/>
            <person name="Lieber L."/>
            <person name="Norman J."/>
            <person name="Bolger A."/>
            <person name="Tobin C."/>
            <person name="Murray J.W."/>
            <person name="Chang R."/>
            <person name="Ford T."/>
            <person name="Nguyen P.Q."/>
            <person name="Woodward J."/>
            <person name="Permingeat H."/>
            <person name="Joshi N.S."/>
            <person name="Silver P.A."/>
            <person name="Usadel B."/>
            <person name="Rutherford A.W."/>
            <person name="Friesen M."/>
            <person name="Prell J."/>
        </authorList>
    </citation>
    <scope>NUCLEOTIDE SEQUENCE [LARGE SCALE GENOMIC DNA]</scope>
    <source>
        <strain evidence="3">H1</strain>
    </source>
</reference>
<dbReference type="GO" id="GO:0052621">
    <property type="term" value="F:diguanylate cyclase activity"/>
    <property type="evidence" value="ECO:0007669"/>
    <property type="project" value="TreeGrafter"/>
</dbReference>
<dbReference type="STRING" id="1469144.LI90_3461"/>
<dbReference type="NCBIfam" id="TIGR00254">
    <property type="entry name" value="GGDEF"/>
    <property type="match status" value="1"/>
</dbReference>
<name>A0A132MWY9_9ACTN</name>